<organism evidence="1 2">
    <name type="scientific">Thalassolituus oleivorans MIL-1</name>
    <dbReference type="NCBI Taxonomy" id="1298593"/>
    <lineage>
        <taxon>Bacteria</taxon>
        <taxon>Pseudomonadati</taxon>
        <taxon>Pseudomonadota</taxon>
        <taxon>Gammaproteobacteria</taxon>
        <taxon>Oceanospirillales</taxon>
        <taxon>Oceanospirillaceae</taxon>
        <taxon>Thalassolituus</taxon>
    </lineage>
</organism>
<name>M5DS35_9GAMM</name>
<proteinExistence type="predicted"/>
<accession>M5DS35</accession>
<evidence type="ECO:0000313" key="2">
    <source>
        <dbReference type="Proteomes" id="UP000011866"/>
    </source>
</evidence>
<dbReference type="GeneID" id="79176759"/>
<reference evidence="1 2" key="1">
    <citation type="journal article" date="2013" name="Genome Announc.">
        <title>Genome Sequence of Thalassolituus oleivorans MIL-1 (DSM 14913T).</title>
        <authorList>
            <person name="Golyshin P.N."/>
            <person name="Werner J."/>
            <person name="Chernikova T.N."/>
            <person name="Tran H."/>
            <person name="Ferrer M."/>
            <person name="Yakimov M.M."/>
            <person name="Teeling H."/>
            <person name="Golyshina O.V."/>
        </authorList>
    </citation>
    <scope>NUCLEOTIDE SEQUENCE [LARGE SCALE GENOMIC DNA]</scope>
    <source>
        <strain evidence="1 2">MIL-1</strain>
    </source>
</reference>
<dbReference type="HOGENOM" id="CLU_2048601_0_0_6"/>
<gene>
    <name evidence="1" type="ORF">TOL_1919</name>
</gene>
<dbReference type="KEGG" id="tol:TOL_1919"/>
<sequence>MWIMKADEQVPAYPVYTPYGELLGYASKTDNALEGEGTVAEQGSYREAFERKSSANDEIAEFIDTKIKETGINVNYCTPGKVCSQSTGQTRVEFTLASRASFQGQIIDQLPGYNRQRQRL</sequence>
<keyword evidence="2" id="KW-1185">Reference proteome</keyword>
<dbReference type="AlphaFoldDB" id="M5DS35"/>
<dbReference type="EMBL" id="HF680312">
    <property type="protein sequence ID" value="CCU72333.1"/>
    <property type="molecule type" value="Genomic_DNA"/>
</dbReference>
<protein>
    <submittedName>
        <fullName evidence="1">Uncharacterized protein</fullName>
    </submittedName>
</protein>
<evidence type="ECO:0000313" key="1">
    <source>
        <dbReference type="EMBL" id="CCU72333.1"/>
    </source>
</evidence>
<dbReference type="RefSeq" id="WP_015487058.1">
    <property type="nucleotide sequence ID" value="NC_020888.1"/>
</dbReference>
<dbReference type="Proteomes" id="UP000011866">
    <property type="component" value="Chromosome"/>
</dbReference>